<keyword evidence="5 8" id="KW-0812">Transmembrane</keyword>
<evidence type="ECO:0000256" key="4">
    <source>
        <dbReference type="ARBA" id="ARBA00022679"/>
    </source>
</evidence>
<feature type="transmembrane region" description="Helical" evidence="8">
    <location>
        <begin position="100"/>
        <end position="120"/>
    </location>
</feature>
<name>A0A7C6AA67_UNCW3</name>
<reference evidence="10" key="1">
    <citation type="journal article" date="2020" name="mSystems">
        <title>Genome- and Community-Level Interaction Insights into Carbon Utilization and Element Cycling Functions of Hydrothermarchaeota in Hydrothermal Sediment.</title>
        <authorList>
            <person name="Zhou Z."/>
            <person name="Liu Y."/>
            <person name="Xu W."/>
            <person name="Pan J."/>
            <person name="Luo Z.H."/>
            <person name="Li M."/>
        </authorList>
    </citation>
    <scope>NUCLEOTIDE SEQUENCE [LARGE SCALE GENOMIC DNA]</scope>
    <source>
        <strain evidence="10">SpSt-876</strain>
    </source>
</reference>
<gene>
    <name evidence="10" type="ORF">ENW73_06660</name>
</gene>
<dbReference type="Pfam" id="PF13231">
    <property type="entry name" value="PMT_2"/>
    <property type="match status" value="1"/>
</dbReference>
<feature type="transmembrane region" description="Helical" evidence="8">
    <location>
        <begin position="180"/>
        <end position="208"/>
    </location>
</feature>
<evidence type="ECO:0000256" key="3">
    <source>
        <dbReference type="ARBA" id="ARBA00022676"/>
    </source>
</evidence>
<dbReference type="GO" id="GO:0016763">
    <property type="term" value="F:pentosyltransferase activity"/>
    <property type="evidence" value="ECO:0007669"/>
    <property type="project" value="TreeGrafter"/>
</dbReference>
<feature type="transmembrane region" description="Helical" evidence="8">
    <location>
        <begin position="287"/>
        <end position="309"/>
    </location>
</feature>
<feature type="transmembrane region" description="Helical" evidence="8">
    <location>
        <begin position="5"/>
        <end position="26"/>
    </location>
</feature>
<dbReference type="GO" id="GO:0009103">
    <property type="term" value="P:lipopolysaccharide biosynthetic process"/>
    <property type="evidence" value="ECO:0007669"/>
    <property type="project" value="UniProtKB-ARBA"/>
</dbReference>
<feature type="transmembrane region" description="Helical" evidence="8">
    <location>
        <begin position="316"/>
        <end position="333"/>
    </location>
</feature>
<evidence type="ECO:0000256" key="8">
    <source>
        <dbReference type="SAM" id="Phobius"/>
    </source>
</evidence>
<feature type="transmembrane region" description="Helical" evidence="8">
    <location>
        <begin position="158"/>
        <end position="174"/>
    </location>
</feature>
<dbReference type="InterPro" id="IPR038731">
    <property type="entry name" value="RgtA/B/C-like"/>
</dbReference>
<keyword evidence="6 8" id="KW-1133">Transmembrane helix</keyword>
<dbReference type="PANTHER" id="PTHR33908">
    <property type="entry name" value="MANNOSYLTRANSFERASE YKCB-RELATED"/>
    <property type="match status" value="1"/>
</dbReference>
<evidence type="ECO:0000256" key="6">
    <source>
        <dbReference type="ARBA" id="ARBA00022989"/>
    </source>
</evidence>
<keyword evidence="4 10" id="KW-0808">Transferase</keyword>
<keyword evidence="2" id="KW-1003">Cell membrane</keyword>
<organism evidence="10">
    <name type="scientific">candidate division WOR-3 bacterium</name>
    <dbReference type="NCBI Taxonomy" id="2052148"/>
    <lineage>
        <taxon>Bacteria</taxon>
        <taxon>Bacteria division WOR-3</taxon>
    </lineage>
</organism>
<evidence type="ECO:0000256" key="5">
    <source>
        <dbReference type="ARBA" id="ARBA00022692"/>
    </source>
</evidence>
<accession>A0A7C6AA67</accession>
<dbReference type="PANTHER" id="PTHR33908:SF11">
    <property type="entry name" value="MEMBRANE PROTEIN"/>
    <property type="match status" value="1"/>
</dbReference>
<dbReference type="GO" id="GO:0005886">
    <property type="term" value="C:plasma membrane"/>
    <property type="evidence" value="ECO:0007669"/>
    <property type="project" value="UniProtKB-SubCell"/>
</dbReference>
<dbReference type="InterPro" id="IPR050297">
    <property type="entry name" value="LipidA_mod_glycosyltrf_83"/>
</dbReference>
<feature type="transmembrane region" description="Helical" evidence="8">
    <location>
        <begin position="229"/>
        <end position="250"/>
    </location>
</feature>
<feature type="domain" description="Glycosyltransferase RgtA/B/C/D-like" evidence="9">
    <location>
        <begin position="105"/>
        <end position="241"/>
    </location>
</feature>
<comment type="subcellular location">
    <subcellularLocation>
        <location evidence="1">Cell membrane</location>
        <topology evidence="1">Multi-pass membrane protein</topology>
    </subcellularLocation>
</comment>
<feature type="transmembrane region" description="Helical" evidence="8">
    <location>
        <begin position="368"/>
        <end position="386"/>
    </location>
</feature>
<evidence type="ECO:0000256" key="1">
    <source>
        <dbReference type="ARBA" id="ARBA00004651"/>
    </source>
</evidence>
<dbReference type="EMBL" id="DTLI01000158">
    <property type="protein sequence ID" value="HHS52529.1"/>
    <property type="molecule type" value="Genomic_DNA"/>
</dbReference>
<evidence type="ECO:0000256" key="2">
    <source>
        <dbReference type="ARBA" id="ARBA00022475"/>
    </source>
</evidence>
<feature type="transmembrane region" description="Helical" evidence="8">
    <location>
        <begin position="69"/>
        <end position="88"/>
    </location>
</feature>
<evidence type="ECO:0000313" key="10">
    <source>
        <dbReference type="EMBL" id="HHS52529.1"/>
    </source>
</evidence>
<dbReference type="AlphaFoldDB" id="A0A7C6AA67"/>
<protein>
    <submittedName>
        <fullName evidence="10">Phospholipid carrier-dependent glycosyltransferase</fullName>
    </submittedName>
</protein>
<comment type="caution">
    <text evidence="10">The sequence shown here is derived from an EMBL/GenBank/DDBJ whole genome shotgun (WGS) entry which is preliminary data.</text>
</comment>
<keyword evidence="7 8" id="KW-0472">Membrane</keyword>
<feature type="transmembrane region" description="Helical" evidence="8">
    <location>
        <begin position="126"/>
        <end position="146"/>
    </location>
</feature>
<sequence length="554" mass="63621">MRRHWFIYLILIFSLILNLYGIKWGLPDKDHLHPSFHPDETSSVESSLSILSSNRFLYPSPTALGNGAMQFYIVALIYKIGQAFGLLKLSPGNAQDLNKLYLIGRFVTLIMSALMIFFFFQAIKMIFGVNTALLASFLLSALPGIVISSQYFRSEIPALFWIVLAFYFMTKIVQTKNSKFYLLAGMSVGFATSTKYNSLVIIILLIVAHILSLAKKERSLKRYFLDKKLIYSFLTIALTFIIGSPGILLYPGEFKERLFKQIFYYQKGVVIESTGMGPGWLGYFTQVLPYSLTLPIQVLSIIGLIWAFLKHRRWEIFLAIWTILYYLAMSNANYWLVRYTIPLLPALSGIIAHFIIDAPKQKSLKKFFLITGLVVALIATTCSLLLDSVRAAKDPRHIAYDWVRENIPANKKIGIELTPASFYNLAEDNENQTIAVHSGKSGIQLIFQNRLEDFNNKYQSVVMGLSDKMLSQIDYYIANDQIYQHYLRVPHLFPVESRYFGKIFYSGLFTKIAEFENPIKLFNWRLPKGYPPHDYRYFLPTITIYQRVATDSLK</sequence>
<proteinExistence type="predicted"/>
<evidence type="ECO:0000256" key="7">
    <source>
        <dbReference type="ARBA" id="ARBA00023136"/>
    </source>
</evidence>
<keyword evidence="3" id="KW-0328">Glycosyltransferase</keyword>
<evidence type="ECO:0000259" key="9">
    <source>
        <dbReference type="Pfam" id="PF13231"/>
    </source>
</evidence>